<evidence type="ECO:0000256" key="12">
    <source>
        <dbReference type="PIRNR" id="PIRNR006446"/>
    </source>
</evidence>
<reference evidence="13 14" key="1">
    <citation type="submission" date="2020-03" db="EMBL/GenBank/DDBJ databases">
        <title>WGS of the type strain of Planosporangium spp.</title>
        <authorList>
            <person name="Thawai C."/>
        </authorList>
    </citation>
    <scope>NUCLEOTIDE SEQUENCE [LARGE SCALE GENOMIC DNA]</scope>
    <source>
        <strain evidence="13 14">TBRC 5610</strain>
    </source>
</reference>
<evidence type="ECO:0000256" key="2">
    <source>
        <dbReference type="ARBA" id="ARBA00009819"/>
    </source>
</evidence>
<dbReference type="InterPro" id="IPR002585">
    <property type="entry name" value="Cyt-d_ubiquinol_oxidase_su_1"/>
</dbReference>
<dbReference type="PIRSF" id="PIRSF006446">
    <property type="entry name" value="Cyt_quinol_oxidase_1"/>
    <property type="match status" value="1"/>
</dbReference>
<comment type="caution">
    <text evidence="13">The sequence shown here is derived from an EMBL/GenBank/DDBJ whole genome shotgun (WGS) entry which is preliminary data.</text>
</comment>
<evidence type="ECO:0000313" key="14">
    <source>
        <dbReference type="Proteomes" id="UP000722989"/>
    </source>
</evidence>
<feature type="transmembrane region" description="Helical" evidence="12">
    <location>
        <begin position="418"/>
        <end position="440"/>
    </location>
</feature>
<evidence type="ECO:0000256" key="11">
    <source>
        <dbReference type="ARBA" id="ARBA00023136"/>
    </source>
</evidence>
<feature type="transmembrane region" description="Helical" evidence="12">
    <location>
        <begin position="112"/>
        <end position="133"/>
    </location>
</feature>
<evidence type="ECO:0000256" key="7">
    <source>
        <dbReference type="ARBA" id="ARBA00022723"/>
    </source>
</evidence>
<dbReference type="PANTHER" id="PTHR30365">
    <property type="entry name" value="CYTOCHROME D UBIQUINOL OXIDASE"/>
    <property type="match status" value="1"/>
</dbReference>
<keyword evidence="10 12" id="KW-0408">Iron</keyword>
<feature type="transmembrane region" description="Helical" evidence="12">
    <location>
        <begin position="201"/>
        <end position="222"/>
    </location>
</feature>
<keyword evidence="6 12" id="KW-0812">Transmembrane</keyword>
<evidence type="ECO:0000313" key="13">
    <source>
        <dbReference type="EMBL" id="NJC71179.1"/>
    </source>
</evidence>
<gene>
    <name evidence="13" type="ORF">HC031_15875</name>
</gene>
<name>A0ABX0Y1E6_9ACTN</name>
<keyword evidence="14" id="KW-1185">Reference proteome</keyword>
<feature type="transmembrane region" description="Helical" evidence="12">
    <location>
        <begin position="78"/>
        <end position="100"/>
    </location>
</feature>
<keyword evidence="5 12" id="KW-0349">Heme</keyword>
<dbReference type="Pfam" id="PF01654">
    <property type="entry name" value="Cyt_bd_oxida_I"/>
    <property type="match status" value="1"/>
</dbReference>
<evidence type="ECO:0000256" key="10">
    <source>
        <dbReference type="ARBA" id="ARBA00023004"/>
    </source>
</evidence>
<protein>
    <submittedName>
        <fullName evidence="13">Cytochrome ubiquinol oxidase subunit I</fullName>
    </submittedName>
</protein>
<keyword evidence="7 12" id="KW-0479">Metal-binding</keyword>
<feature type="transmembrane region" description="Helical" evidence="12">
    <location>
        <begin position="234"/>
        <end position="253"/>
    </location>
</feature>
<feature type="transmembrane region" description="Helical" evidence="12">
    <location>
        <begin position="333"/>
        <end position="358"/>
    </location>
</feature>
<feature type="transmembrane region" description="Helical" evidence="12">
    <location>
        <begin position="37"/>
        <end position="57"/>
    </location>
</feature>
<comment type="subcellular location">
    <subcellularLocation>
        <location evidence="1">Cell membrane</location>
        <topology evidence="1">Multi-pass membrane protein</topology>
    </subcellularLocation>
</comment>
<keyword evidence="3 12" id="KW-0813">Transport</keyword>
<dbReference type="EMBL" id="JAATVY010000010">
    <property type="protein sequence ID" value="NJC71179.1"/>
    <property type="molecule type" value="Genomic_DNA"/>
</dbReference>
<feature type="transmembrane region" description="Helical" evidence="12">
    <location>
        <begin position="370"/>
        <end position="392"/>
    </location>
</feature>
<comment type="similarity">
    <text evidence="2 12">Belongs to the cytochrome ubiquinol oxidase subunit 1 family.</text>
</comment>
<evidence type="ECO:0000256" key="9">
    <source>
        <dbReference type="ARBA" id="ARBA00022989"/>
    </source>
</evidence>
<accession>A0ABX0Y1E6</accession>
<sequence length="466" mass="50441">MTAPTAGAPLPGLWLSGPASPLDVVAARSQMALSLGWHIILACLGVGLPGLTAFMEWRGIRTGDGTYTELAHRWAKAMGVLFAIGAVSGTILSFEMGLLWPRLMGSWGHVFGLPFALEGFAFFTEAIFVGIYLYGWDRLSPRAHLLTAVPVFVSGVASAFFVVCANAWMNQPRGFDLVNGRITHVDPWRAMFNPATPPQTVHMILAAFMVAGFLTASVYAVGLVRGRGDRYHRLGFLVPFTFAAIVTPFQLVVGDWAARFLAHYQPAKLAALEGLYRTGSHVPLHVGGVYHNGEMLYAVAIPNMLSILVGESPDTVVIGLDRFPPADRPPVTIVHLAFDTMVGIGTGLLLLGLWLLISWWRLRDLPRVRWFLWLASIAGAAAVVALEAGWVVTEVGRQPWVVYGYLRTSDAANPAPGLYGGLIIVGVVYVVLTIASVYVLRRLARRGADVAPQEHGVPSERGAARR</sequence>
<feature type="transmembrane region" description="Helical" evidence="12">
    <location>
        <begin position="145"/>
        <end position="169"/>
    </location>
</feature>
<evidence type="ECO:0000256" key="8">
    <source>
        <dbReference type="ARBA" id="ARBA00022982"/>
    </source>
</evidence>
<dbReference type="RefSeq" id="WP_167926093.1">
    <property type="nucleotide sequence ID" value="NZ_JAATVY010000010.1"/>
</dbReference>
<evidence type="ECO:0000256" key="1">
    <source>
        <dbReference type="ARBA" id="ARBA00004651"/>
    </source>
</evidence>
<keyword evidence="4 12" id="KW-1003">Cell membrane</keyword>
<dbReference type="PANTHER" id="PTHR30365:SF14">
    <property type="entry name" value="CYTOCHROME BD MENAQUINOL OXIDASE SUBUNIT I-RELATED"/>
    <property type="match status" value="1"/>
</dbReference>
<evidence type="ECO:0000256" key="6">
    <source>
        <dbReference type="ARBA" id="ARBA00022692"/>
    </source>
</evidence>
<dbReference type="Proteomes" id="UP000722989">
    <property type="component" value="Unassembled WGS sequence"/>
</dbReference>
<proteinExistence type="inferred from homology"/>
<keyword evidence="8 12" id="KW-0249">Electron transport</keyword>
<keyword evidence="11 12" id="KW-0472">Membrane</keyword>
<evidence type="ECO:0000256" key="4">
    <source>
        <dbReference type="ARBA" id="ARBA00022475"/>
    </source>
</evidence>
<evidence type="ECO:0000256" key="3">
    <source>
        <dbReference type="ARBA" id="ARBA00022448"/>
    </source>
</evidence>
<organism evidence="13 14">
    <name type="scientific">Planosporangium thailandense</name>
    <dbReference type="NCBI Taxonomy" id="765197"/>
    <lineage>
        <taxon>Bacteria</taxon>
        <taxon>Bacillati</taxon>
        <taxon>Actinomycetota</taxon>
        <taxon>Actinomycetes</taxon>
        <taxon>Micromonosporales</taxon>
        <taxon>Micromonosporaceae</taxon>
        <taxon>Planosporangium</taxon>
    </lineage>
</organism>
<keyword evidence="9 12" id="KW-1133">Transmembrane helix</keyword>
<evidence type="ECO:0000256" key="5">
    <source>
        <dbReference type="ARBA" id="ARBA00022617"/>
    </source>
</evidence>